<protein>
    <submittedName>
        <fullName evidence="1">Uncharacterized protein</fullName>
    </submittedName>
</protein>
<evidence type="ECO:0000313" key="2">
    <source>
        <dbReference type="Proteomes" id="UP000481153"/>
    </source>
</evidence>
<gene>
    <name evidence="1" type="ORF">Ae201684_005208</name>
</gene>
<reference evidence="1 2" key="1">
    <citation type="submission" date="2019-07" db="EMBL/GenBank/DDBJ databases">
        <title>Genomics analysis of Aphanomyces spp. identifies a new class of oomycete effector associated with host adaptation.</title>
        <authorList>
            <person name="Gaulin E."/>
        </authorList>
    </citation>
    <scope>NUCLEOTIDE SEQUENCE [LARGE SCALE GENOMIC DNA]</scope>
    <source>
        <strain evidence="1 2">ATCC 201684</strain>
    </source>
</reference>
<keyword evidence="2" id="KW-1185">Reference proteome</keyword>
<sequence>MASPSRVEALVETIHLRVPTLHVYYKRRRVPVGVVLSMEAPRYREAPWHDCRDMTERRVEAALYAVERSLCVNRSTTSSC</sequence>
<name>A0A6G0XFG5_9STRA</name>
<evidence type="ECO:0000313" key="1">
    <source>
        <dbReference type="EMBL" id="KAF0739020.1"/>
    </source>
</evidence>
<proteinExistence type="predicted"/>
<accession>A0A6G0XFG5</accession>
<organism evidence="1 2">
    <name type="scientific">Aphanomyces euteiches</name>
    <dbReference type="NCBI Taxonomy" id="100861"/>
    <lineage>
        <taxon>Eukaryota</taxon>
        <taxon>Sar</taxon>
        <taxon>Stramenopiles</taxon>
        <taxon>Oomycota</taxon>
        <taxon>Saprolegniomycetes</taxon>
        <taxon>Saprolegniales</taxon>
        <taxon>Verrucalvaceae</taxon>
        <taxon>Aphanomyces</taxon>
    </lineage>
</organism>
<comment type="caution">
    <text evidence="1">The sequence shown here is derived from an EMBL/GenBank/DDBJ whole genome shotgun (WGS) entry which is preliminary data.</text>
</comment>
<dbReference type="EMBL" id="VJMJ01000067">
    <property type="protein sequence ID" value="KAF0739020.1"/>
    <property type="molecule type" value="Genomic_DNA"/>
</dbReference>
<dbReference type="Proteomes" id="UP000481153">
    <property type="component" value="Unassembled WGS sequence"/>
</dbReference>
<dbReference type="AlphaFoldDB" id="A0A6G0XFG5"/>